<dbReference type="Proteomes" id="UP000198034">
    <property type="component" value="Unassembled WGS sequence"/>
</dbReference>
<reference evidence="1 2" key="1">
    <citation type="journal article" date="2017" name="Infect. Genet. Evol.">
        <title>Comparative genome analysis of fish pathogen Flavobacterium columnare reveals extensive sequence diversity within the species.</title>
        <authorList>
            <person name="Kayansamruaj P."/>
            <person name="Dong H.T."/>
            <person name="Hirono I."/>
            <person name="Kondo H."/>
            <person name="Senapin S."/>
            <person name="Rodkhum C."/>
        </authorList>
    </citation>
    <scope>NUCLEOTIDE SEQUENCE [LARGE SCALE GENOMIC DNA]</scope>
    <source>
        <strain evidence="1 2">1214</strain>
    </source>
</reference>
<evidence type="ECO:0000313" key="2">
    <source>
        <dbReference type="Proteomes" id="UP000198034"/>
    </source>
</evidence>
<comment type="caution">
    <text evidence="1">The sequence shown here is derived from an EMBL/GenBank/DDBJ whole genome shotgun (WGS) entry which is preliminary data.</text>
</comment>
<protein>
    <submittedName>
        <fullName evidence="1">Uncharacterized protein</fullName>
    </submittedName>
</protein>
<accession>A0A246GC66</accession>
<proteinExistence type="predicted"/>
<evidence type="ECO:0000313" key="1">
    <source>
        <dbReference type="EMBL" id="OWP78610.1"/>
    </source>
</evidence>
<sequence>MKFLKNKFRLSNKIKNEIEIERNLVTTSAKIASQSAIRTSKALGLSIKSIDNGKLIETHPNGNIVVIRELIKVAPKTPDIRKGISICLK</sequence>
<name>A0A246GC66_9FLAO</name>
<dbReference type="EMBL" id="MTCY01000009">
    <property type="protein sequence ID" value="OWP78610.1"/>
    <property type="molecule type" value="Genomic_DNA"/>
</dbReference>
<dbReference type="AlphaFoldDB" id="A0A246GC66"/>
<gene>
    <name evidence="1" type="ORF">BWK62_04635</name>
</gene>
<organism evidence="1 2">
    <name type="scientific">Flavobacterium columnare</name>
    <dbReference type="NCBI Taxonomy" id="996"/>
    <lineage>
        <taxon>Bacteria</taxon>
        <taxon>Pseudomonadati</taxon>
        <taxon>Bacteroidota</taxon>
        <taxon>Flavobacteriia</taxon>
        <taxon>Flavobacteriales</taxon>
        <taxon>Flavobacteriaceae</taxon>
        <taxon>Flavobacterium</taxon>
    </lineage>
</organism>